<sequence length="149" mass="17032">MMKSKADEEDYWNSSKFNAFTFDDADDELSRVRPSERNQNSGLMLRPDQYIMVRQRDGICQSEDRQRARLPENLHTDAISQQKPVGTFSEFSVQRISLVIGRLRRQFRGCSKERGFIPRAGVQADGSETLHPLLDRNRRAETAAGAAQV</sequence>
<dbReference type="EMBL" id="JAHRIO010090579">
    <property type="protein sequence ID" value="MEQ2187999.1"/>
    <property type="molecule type" value="Genomic_DNA"/>
</dbReference>
<proteinExistence type="predicted"/>
<reference evidence="2 3" key="1">
    <citation type="submission" date="2021-06" db="EMBL/GenBank/DDBJ databases">
        <authorList>
            <person name="Palmer J.M."/>
        </authorList>
    </citation>
    <scope>NUCLEOTIDE SEQUENCE [LARGE SCALE GENOMIC DNA]</scope>
    <source>
        <strain evidence="2 3">GA_2019</strain>
        <tissue evidence="2">Muscle</tissue>
    </source>
</reference>
<name>A0ABV0PWW0_9TELE</name>
<protein>
    <submittedName>
        <fullName evidence="2">Uncharacterized protein</fullName>
    </submittedName>
</protein>
<evidence type="ECO:0000313" key="2">
    <source>
        <dbReference type="EMBL" id="MEQ2187999.1"/>
    </source>
</evidence>
<evidence type="ECO:0000313" key="3">
    <source>
        <dbReference type="Proteomes" id="UP001476798"/>
    </source>
</evidence>
<accession>A0ABV0PWW0</accession>
<evidence type="ECO:0000256" key="1">
    <source>
        <dbReference type="SAM" id="MobiDB-lite"/>
    </source>
</evidence>
<comment type="caution">
    <text evidence="2">The sequence shown here is derived from an EMBL/GenBank/DDBJ whole genome shotgun (WGS) entry which is preliminary data.</text>
</comment>
<feature type="region of interest" description="Disordered" evidence="1">
    <location>
        <begin position="28"/>
        <end position="47"/>
    </location>
</feature>
<gene>
    <name evidence="2" type="ORF">GOODEAATRI_010509</name>
</gene>
<organism evidence="2 3">
    <name type="scientific">Goodea atripinnis</name>
    <dbReference type="NCBI Taxonomy" id="208336"/>
    <lineage>
        <taxon>Eukaryota</taxon>
        <taxon>Metazoa</taxon>
        <taxon>Chordata</taxon>
        <taxon>Craniata</taxon>
        <taxon>Vertebrata</taxon>
        <taxon>Euteleostomi</taxon>
        <taxon>Actinopterygii</taxon>
        <taxon>Neopterygii</taxon>
        <taxon>Teleostei</taxon>
        <taxon>Neoteleostei</taxon>
        <taxon>Acanthomorphata</taxon>
        <taxon>Ovalentaria</taxon>
        <taxon>Atherinomorphae</taxon>
        <taxon>Cyprinodontiformes</taxon>
        <taxon>Goodeidae</taxon>
        <taxon>Goodea</taxon>
    </lineage>
</organism>
<dbReference type="Proteomes" id="UP001476798">
    <property type="component" value="Unassembled WGS sequence"/>
</dbReference>
<keyword evidence="3" id="KW-1185">Reference proteome</keyword>